<feature type="transmembrane region" description="Helical" evidence="6">
    <location>
        <begin position="123"/>
        <end position="146"/>
    </location>
</feature>
<sequence>MSGPVIPASERQLKRDIGFFGAAFIAFNGAIGAGIFALPGRLHAEFGGFAPWLFPIFGLLILVIALPFGRVASHYPVSGGPVRYAARFGPLVSFQAGWLLWVARVTAVGANLNLLANYGGAAWAPLGTGAGRAALILCVCALIGSLNYSGVRRGMGAINLLTLLKTVPLVGVALLGLWLFADSIPSPGPPPPFGALESAALLVLYAFVGFETAVLPAGEMRDPGRMLSRAMVVTLMLIILLYFLIQLAYGAAMPVGPAPEAPLAALGAVVAGAAGALILTAGAAFSILGNVANALLSAPRLLFALGVDGLLPSWFGRVHARYATPANAVAFTTGAIVLLALTGSFVWLAAASTLARLIVYGLSVAALPGVERESETVGERSGGRVVVTWLMVVAALGVCLWAMLQSDWTQWRVLLALAAGGVALYFAAARSRRKMAAEPGRSGD</sequence>
<evidence type="ECO:0000313" key="7">
    <source>
        <dbReference type="EMBL" id="MBB4083573.1"/>
    </source>
</evidence>
<reference evidence="7 8" key="1">
    <citation type="submission" date="2020-08" db="EMBL/GenBank/DDBJ databases">
        <title>Genomic Encyclopedia of Type Strains, Phase IV (KMG-IV): sequencing the most valuable type-strain genomes for metagenomic binning, comparative biology and taxonomic classification.</title>
        <authorList>
            <person name="Goeker M."/>
        </authorList>
    </citation>
    <scope>NUCLEOTIDE SEQUENCE [LARGE SCALE GENOMIC DNA]</scope>
    <source>
        <strain evidence="7 8">DSM 23960</strain>
    </source>
</reference>
<feature type="transmembrane region" description="Helical" evidence="6">
    <location>
        <begin position="385"/>
        <end position="404"/>
    </location>
</feature>
<name>A0A7W6JEB8_9CAUL</name>
<feature type="transmembrane region" description="Helical" evidence="6">
    <location>
        <begin position="230"/>
        <end position="251"/>
    </location>
</feature>
<keyword evidence="3 6" id="KW-0812">Transmembrane</keyword>
<dbReference type="Pfam" id="PF13520">
    <property type="entry name" value="AA_permease_2"/>
    <property type="match status" value="1"/>
</dbReference>
<evidence type="ECO:0000256" key="1">
    <source>
        <dbReference type="ARBA" id="ARBA00004651"/>
    </source>
</evidence>
<keyword evidence="4 6" id="KW-1133">Transmembrane helix</keyword>
<evidence type="ECO:0000256" key="5">
    <source>
        <dbReference type="ARBA" id="ARBA00023136"/>
    </source>
</evidence>
<evidence type="ECO:0000256" key="4">
    <source>
        <dbReference type="ARBA" id="ARBA00022989"/>
    </source>
</evidence>
<keyword evidence="5 6" id="KW-0472">Membrane</keyword>
<dbReference type="RefSeq" id="WP_183204656.1">
    <property type="nucleotide sequence ID" value="NZ_BAAAER010000007.1"/>
</dbReference>
<dbReference type="Proteomes" id="UP000529946">
    <property type="component" value="Unassembled WGS sequence"/>
</dbReference>
<evidence type="ECO:0000256" key="6">
    <source>
        <dbReference type="SAM" id="Phobius"/>
    </source>
</evidence>
<feature type="transmembrane region" description="Helical" evidence="6">
    <location>
        <begin position="17"/>
        <end position="37"/>
    </location>
</feature>
<dbReference type="EMBL" id="JACIDM010000002">
    <property type="protein sequence ID" value="MBB4083573.1"/>
    <property type="molecule type" value="Genomic_DNA"/>
</dbReference>
<keyword evidence="2" id="KW-1003">Cell membrane</keyword>
<feature type="transmembrane region" description="Helical" evidence="6">
    <location>
        <begin position="300"/>
        <end position="316"/>
    </location>
</feature>
<dbReference type="PANTHER" id="PTHR42770">
    <property type="entry name" value="AMINO ACID TRANSPORTER-RELATED"/>
    <property type="match status" value="1"/>
</dbReference>
<dbReference type="InterPro" id="IPR050367">
    <property type="entry name" value="APC_superfamily"/>
</dbReference>
<dbReference type="AlphaFoldDB" id="A0A7W6JEB8"/>
<gene>
    <name evidence="7" type="ORF">GGR12_002439</name>
</gene>
<feature type="transmembrane region" description="Helical" evidence="6">
    <location>
        <begin position="328"/>
        <end position="350"/>
    </location>
</feature>
<dbReference type="InterPro" id="IPR002293">
    <property type="entry name" value="AA/rel_permease1"/>
</dbReference>
<protein>
    <submittedName>
        <fullName evidence="7">Amino acid transporter</fullName>
    </submittedName>
</protein>
<keyword evidence="8" id="KW-1185">Reference proteome</keyword>
<accession>A0A7W6JEB8</accession>
<dbReference type="Gene3D" id="1.20.1740.10">
    <property type="entry name" value="Amino acid/polyamine transporter I"/>
    <property type="match status" value="1"/>
</dbReference>
<feature type="transmembrane region" description="Helical" evidence="6">
    <location>
        <begin position="49"/>
        <end position="72"/>
    </location>
</feature>
<proteinExistence type="predicted"/>
<dbReference type="PIRSF" id="PIRSF006060">
    <property type="entry name" value="AA_transporter"/>
    <property type="match status" value="1"/>
</dbReference>
<comment type="caution">
    <text evidence="7">The sequence shown here is derived from an EMBL/GenBank/DDBJ whole genome shotgun (WGS) entry which is preliminary data.</text>
</comment>
<comment type="subcellular location">
    <subcellularLocation>
        <location evidence="1">Cell membrane</location>
        <topology evidence="1">Multi-pass membrane protein</topology>
    </subcellularLocation>
</comment>
<feature type="transmembrane region" description="Helical" evidence="6">
    <location>
        <begin position="410"/>
        <end position="428"/>
    </location>
</feature>
<feature type="transmembrane region" description="Helical" evidence="6">
    <location>
        <begin position="84"/>
        <end position="103"/>
    </location>
</feature>
<dbReference type="GO" id="GO:0005886">
    <property type="term" value="C:plasma membrane"/>
    <property type="evidence" value="ECO:0007669"/>
    <property type="project" value="UniProtKB-SubCell"/>
</dbReference>
<feature type="transmembrane region" description="Helical" evidence="6">
    <location>
        <begin position="199"/>
        <end position="218"/>
    </location>
</feature>
<feature type="transmembrane region" description="Helical" evidence="6">
    <location>
        <begin position="158"/>
        <end position="179"/>
    </location>
</feature>
<feature type="transmembrane region" description="Helical" evidence="6">
    <location>
        <begin position="263"/>
        <end position="288"/>
    </location>
</feature>
<dbReference type="PANTHER" id="PTHR42770:SF7">
    <property type="entry name" value="MEMBRANE PROTEIN"/>
    <property type="match status" value="1"/>
</dbReference>
<evidence type="ECO:0000313" key="8">
    <source>
        <dbReference type="Proteomes" id="UP000529946"/>
    </source>
</evidence>
<organism evidence="7 8">
    <name type="scientific">Brevundimonas lenta</name>
    <dbReference type="NCBI Taxonomy" id="424796"/>
    <lineage>
        <taxon>Bacteria</taxon>
        <taxon>Pseudomonadati</taxon>
        <taxon>Pseudomonadota</taxon>
        <taxon>Alphaproteobacteria</taxon>
        <taxon>Caulobacterales</taxon>
        <taxon>Caulobacteraceae</taxon>
        <taxon>Brevundimonas</taxon>
    </lineage>
</organism>
<evidence type="ECO:0000256" key="2">
    <source>
        <dbReference type="ARBA" id="ARBA00022475"/>
    </source>
</evidence>
<evidence type="ECO:0000256" key="3">
    <source>
        <dbReference type="ARBA" id="ARBA00022692"/>
    </source>
</evidence>
<dbReference type="GO" id="GO:0022857">
    <property type="term" value="F:transmembrane transporter activity"/>
    <property type="evidence" value="ECO:0007669"/>
    <property type="project" value="InterPro"/>
</dbReference>